<sequence length="199" mass="22080">MSTPPFTDAGLAADFNWSTDLGIFKTLLGGKPRWENESHDLYETVVAQARQEAFYLRGRVADSIDGRFDLVVLHAFLLFRRLGRIGGEALDLSQKTFDLMFADFDGCLREMGVSDMGMAPKIKKMAKAFFGRIQAYDGTLDTPDALSDALARNLYRGKMDDPAVLRAMVAYVRAQAALLDAQEDAALMQGRLRFSAPEL</sequence>
<dbReference type="InterPro" id="IPR007129">
    <property type="entry name" value="Ubiqinol_cyt_c_chaperone_CPB3"/>
</dbReference>
<reference evidence="3" key="1">
    <citation type="submission" date="2016-10" db="EMBL/GenBank/DDBJ databases">
        <title>Sequence of Gallionella enrichment culture.</title>
        <authorList>
            <person name="Poehlein A."/>
            <person name="Muehling M."/>
            <person name="Daniel R."/>
        </authorList>
    </citation>
    <scope>NUCLEOTIDE SEQUENCE</scope>
</reference>
<dbReference type="PANTHER" id="PTHR12184">
    <property type="entry name" value="UBIQUINOL-CYTOCHROME C REDUCTASE COMPLEX ASSEMBLY FACTOR 1 FAMILY MEMBER"/>
    <property type="match status" value="1"/>
</dbReference>
<comment type="similarity">
    <text evidence="1">Belongs to the CBP3 family.</text>
</comment>
<gene>
    <name evidence="3" type="ORF">GALL_249150</name>
</gene>
<evidence type="ECO:0000256" key="1">
    <source>
        <dbReference type="ARBA" id="ARBA00006407"/>
    </source>
</evidence>
<evidence type="ECO:0000313" key="3">
    <source>
        <dbReference type="EMBL" id="OIQ93105.1"/>
    </source>
</evidence>
<dbReference type="InterPro" id="IPR021150">
    <property type="entry name" value="Ubiq_cyt_c_chap"/>
</dbReference>
<comment type="caution">
    <text evidence="3">The sequence shown here is derived from an EMBL/GenBank/DDBJ whole genome shotgun (WGS) entry which is preliminary data.</text>
</comment>
<dbReference type="EMBL" id="MLJW01000214">
    <property type="protein sequence ID" value="OIQ93105.1"/>
    <property type="molecule type" value="Genomic_DNA"/>
</dbReference>
<evidence type="ECO:0000259" key="2">
    <source>
        <dbReference type="Pfam" id="PF03981"/>
    </source>
</evidence>
<proteinExistence type="inferred from homology"/>
<dbReference type="Pfam" id="PF03981">
    <property type="entry name" value="Ubiq_cyt_C_chap"/>
    <property type="match status" value="1"/>
</dbReference>
<name>A0A1J5RBC2_9ZZZZ</name>
<organism evidence="3">
    <name type="scientific">mine drainage metagenome</name>
    <dbReference type="NCBI Taxonomy" id="410659"/>
    <lineage>
        <taxon>unclassified sequences</taxon>
        <taxon>metagenomes</taxon>
        <taxon>ecological metagenomes</taxon>
    </lineage>
</organism>
<dbReference type="AlphaFoldDB" id="A0A1J5RBC2"/>
<feature type="domain" description="Ubiquinol-cytochrome c chaperone" evidence="2">
    <location>
        <begin position="59"/>
        <end position="194"/>
    </location>
</feature>
<accession>A0A1J5RBC2</accession>
<dbReference type="PANTHER" id="PTHR12184:SF1">
    <property type="entry name" value="UBIQUINOL-CYTOCHROME-C REDUCTASE COMPLEX ASSEMBLY FACTOR 1"/>
    <property type="match status" value="1"/>
</dbReference>
<protein>
    <submittedName>
        <fullName evidence="3">Ubiquinol-cytochrome C chaperone</fullName>
    </submittedName>
</protein>